<dbReference type="AlphaFoldDB" id="A0A0J6WSL3"/>
<evidence type="ECO:0000313" key="2">
    <source>
        <dbReference type="Proteomes" id="UP000036176"/>
    </source>
</evidence>
<dbReference type="PATRIC" id="fig|1800.3.peg.394"/>
<evidence type="ECO:0000313" key="1">
    <source>
        <dbReference type="EMBL" id="KMO84767.1"/>
    </source>
</evidence>
<proteinExistence type="predicted"/>
<comment type="caution">
    <text evidence="1">The sequence shown here is derived from an EMBL/GenBank/DDBJ whole genome shotgun (WGS) entry which is preliminary data.</text>
</comment>
<name>A0A0J6WSL3_MYCCU</name>
<reference evidence="1 2" key="1">
    <citation type="journal article" date="2015" name="Genome Biol. Evol.">
        <title>Characterization of Three Mycobacterium spp. with Potential Use in Bioremediation by Genome Sequencing and Comparative Genomics.</title>
        <authorList>
            <person name="Das S."/>
            <person name="Pettersson B.M."/>
            <person name="Behra P.R."/>
            <person name="Ramesh M."/>
            <person name="Dasgupta S."/>
            <person name="Bhattacharya A."/>
            <person name="Kirsebom L.A."/>
        </authorList>
    </citation>
    <scope>NUCLEOTIDE SEQUENCE [LARGE SCALE GENOMIC DNA]</scope>
    <source>
        <strain evidence="1 2">DSM 44219</strain>
    </source>
</reference>
<keyword evidence="2" id="KW-1185">Reference proteome</keyword>
<protein>
    <submittedName>
        <fullName evidence="1">Uncharacterized protein</fullName>
    </submittedName>
</protein>
<gene>
    <name evidence="1" type="ORF">MCHUDSM44219_00391</name>
</gene>
<sequence>MIYTSAPAIACAWTPTIESNYYATSLDYPDHVQVICELTVEDIAWDGVSYWSNAENRWMPLGHGTARHYRPAGLGGGVDHYPVEIYWKEGQWVVNPS</sequence>
<accession>A0A0J6WSL3</accession>
<dbReference type="EMBL" id="JYNX01000011">
    <property type="protein sequence ID" value="KMO84767.1"/>
    <property type="molecule type" value="Genomic_DNA"/>
</dbReference>
<organism evidence="1 2">
    <name type="scientific">Mycolicibacterium chubuense</name>
    <name type="common">Mycobacterium chubuense</name>
    <dbReference type="NCBI Taxonomy" id="1800"/>
    <lineage>
        <taxon>Bacteria</taxon>
        <taxon>Bacillati</taxon>
        <taxon>Actinomycetota</taxon>
        <taxon>Actinomycetes</taxon>
        <taxon>Mycobacteriales</taxon>
        <taxon>Mycobacteriaceae</taxon>
        <taxon>Mycolicibacterium</taxon>
    </lineage>
</organism>
<dbReference type="Proteomes" id="UP000036176">
    <property type="component" value="Unassembled WGS sequence"/>
</dbReference>